<accession>A0ABC8S465</accession>
<evidence type="ECO:0000313" key="3">
    <source>
        <dbReference type="Proteomes" id="UP001642360"/>
    </source>
</evidence>
<reference evidence="2 3" key="1">
    <citation type="submission" date="2024-02" db="EMBL/GenBank/DDBJ databases">
        <authorList>
            <person name="Vignale AGUSTIN F."/>
            <person name="Sosa J E."/>
            <person name="Modenutti C."/>
        </authorList>
    </citation>
    <scope>NUCLEOTIDE SEQUENCE [LARGE SCALE GENOMIC DNA]</scope>
</reference>
<evidence type="ECO:0000313" key="2">
    <source>
        <dbReference type="EMBL" id="CAK9149833.1"/>
    </source>
</evidence>
<dbReference type="EMBL" id="CAUOFW020001947">
    <property type="protein sequence ID" value="CAK9149833.1"/>
    <property type="molecule type" value="Genomic_DNA"/>
</dbReference>
<keyword evidence="3" id="KW-1185">Reference proteome</keyword>
<organism evidence="2 3">
    <name type="scientific">Ilex paraguariensis</name>
    <name type="common">yerba mate</name>
    <dbReference type="NCBI Taxonomy" id="185542"/>
    <lineage>
        <taxon>Eukaryota</taxon>
        <taxon>Viridiplantae</taxon>
        <taxon>Streptophyta</taxon>
        <taxon>Embryophyta</taxon>
        <taxon>Tracheophyta</taxon>
        <taxon>Spermatophyta</taxon>
        <taxon>Magnoliopsida</taxon>
        <taxon>eudicotyledons</taxon>
        <taxon>Gunneridae</taxon>
        <taxon>Pentapetalae</taxon>
        <taxon>asterids</taxon>
        <taxon>campanulids</taxon>
        <taxon>Aquifoliales</taxon>
        <taxon>Aquifoliaceae</taxon>
        <taxon>Ilex</taxon>
    </lineage>
</organism>
<feature type="region of interest" description="Disordered" evidence="1">
    <location>
        <begin position="1"/>
        <end position="52"/>
    </location>
</feature>
<comment type="caution">
    <text evidence="2">The sequence shown here is derived from an EMBL/GenBank/DDBJ whole genome shotgun (WGS) entry which is preliminary data.</text>
</comment>
<sequence length="52" mass="5828">AFPNLDFSKIQSEDDPPSIFKKEGEKEEEANDEATNTTMVDPEDQAKSRVKA</sequence>
<name>A0ABC8S465_9AQUA</name>
<evidence type="ECO:0000256" key="1">
    <source>
        <dbReference type="SAM" id="MobiDB-lite"/>
    </source>
</evidence>
<protein>
    <submittedName>
        <fullName evidence="2">Uncharacterized protein</fullName>
    </submittedName>
</protein>
<dbReference type="AlphaFoldDB" id="A0ABC8S465"/>
<dbReference type="Proteomes" id="UP001642360">
    <property type="component" value="Unassembled WGS sequence"/>
</dbReference>
<gene>
    <name evidence="2" type="ORF">ILEXP_LOCUS17918</name>
</gene>
<feature type="non-terminal residue" evidence="2">
    <location>
        <position position="1"/>
    </location>
</feature>
<proteinExistence type="predicted"/>